<dbReference type="Pfam" id="PF03799">
    <property type="entry name" value="FtsQ_DivIB_C"/>
    <property type="match status" value="1"/>
</dbReference>
<keyword evidence="6 9" id="KW-1133">Transmembrane helix</keyword>
<keyword evidence="3 9" id="KW-0997">Cell inner membrane</keyword>
<dbReference type="Proteomes" id="UP000015462">
    <property type="component" value="Unassembled WGS sequence"/>
</dbReference>
<protein>
    <recommendedName>
        <fullName evidence="9">Cell division protein FtsQ</fullName>
    </recommendedName>
</protein>
<organism evidence="11 12">
    <name type="scientific">Cycloclasticus pugetii</name>
    <dbReference type="NCBI Taxonomy" id="34068"/>
    <lineage>
        <taxon>Bacteria</taxon>
        <taxon>Pseudomonadati</taxon>
        <taxon>Pseudomonadota</taxon>
        <taxon>Gammaproteobacteria</taxon>
        <taxon>Thiotrichales</taxon>
        <taxon>Piscirickettsiaceae</taxon>
        <taxon>Cycloclasticus</taxon>
    </lineage>
</organism>
<evidence type="ECO:0000256" key="2">
    <source>
        <dbReference type="ARBA" id="ARBA00022475"/>
    </source>
</evidence>
<evidence type="ECO:0000256" key="1">
    <source>
        <dbReference type="ARBA" id="ARBA00004370"/>
    </source>
</evidence>
<dbReference type="InterPro" id="IPR034746">
    <property type="entry name" value="POTRA"/>
</dbReference>
<evidence type="ECO:0000256" key="6">
    <source>
        <dbReference type="ARBA" id="ARBA00022989"/>
    </source>
</evidence>
<dbReference type="GO" id="GO:0043093">
    <property type="term" value="P:FtsZ-dependent cytokinesis"/>
    <property type="evidence" value="ECO:0007669"/>
    <property type="project" value="UniProtKB-UniRule"/>
</dbReference>
<name>A0AB33YZ97_9GAMM</name>
<dbReference type="GO" id="GO:0005886">
    <property type="term" value="C:plasma membrane"/>
    <property type="evidence" value="ECO:0007669"/>
    <property type="project" value="UniProtKB-SubCell"/>
</dbReference>
<keyword evidence="2 9" id="KW-1003">Cell membrane</keyword>
<dbReference type="InterPro" id="IPR013685">
    <property type="entry name" value="POTRA_FtsQ_type"/>
</dbReference>
<dbReference type="HAMAP" id="MF_00911">
    <property type="entry name" value="FtsQ_subfam"/>
    <property type="match status" value="1"/>
</dbReference>
<proteinExistence type="inferred from homology"/>
<feature type="transmembrane region" description="Helical" evidence="9">
    <location>
        <begin position="20"/>
        <end position="37"/>
    </location>
</feature>
<keyword evidence="8 9" id="KW-0131">Cell cycle</keyword>
<evidence type="ECO:0000256" key="7">
    <source>
        <dbReference type="ARBA" id="ARBA00023136"/>
    </source>
</evidence>
<accession>A0AB33YZ97</accession>
<dbReference type="InterPro" id="IPR005548">
    <property type="entry name" value="Cell_div_FtsQ/DivIB_C"/>
</dbReference>
<evidence type="ECO:0000256" key="4">
    <source>
        <dbReference type="ARBA" id="ARBA00022618"/>
    </source>
</evidence>
<evidence type="ECO:0000256" key="9">
    <source>
        <dbReference type="HAMAP-Rule" id="MF_00911"/>
    </source>
</evidence>
<dbReference type="PANTHER" id="PTHR35851:SF1">
    <property type="entry name" value="CELL DIVISION PROTEIN FTSQ"/>
    <property type="match status" value="1"/>
</dbReference>
<comment type="caution">
    <text evidence="11">The sequence shown here is derived from an EMBL/GenBank/DDBJ whole genome shotgun (WGS) entry which is preliminary data.</text>
</comment>
<reference evidence="11 12" key="1">
    <citation type="journal article" date="2013" name="Genome Announc.">
        <title>Genome Sequence of the Pyrene- and Fluoranthene-Degrading Bacterium Cycloclasticus sp. Strain PY97M.</title>
        <authorList>
            <person name="Cui Z."/>
            <person name="Xu G."/>
            <person name="Li Q."/>
            <person name="Gao W."/>
            <person name="Zheng L."/>
        </authorList>
    </citation>
    <scope>NUCLEOTIDE SEQUENCE [LARGE SCALE GENOMIC DNA]</scope>
    <source>
        <strain evidence="11 12">PY97M</strain>
    </source>
</reference>
<dbReference type="PROSITE" id="PS51779">
    <property type="entry name" value="POTRA"/>
    <property type="match status" value="1"/>
</dbReference>
<dbReference type="AlphaFoldDB" id="A0AB33YZ97"/>
<dbReference type="InterPro" id="IPR026579">
    <property type="entry name" value="FtsQ"/>
</dbReference>
<keyword evidence="4 9" id="KW-0132">Cell division</keyword>
<comment type="function">
    <text evidence="9">Essential cell division protein. May link together the upstream cell division proteins, which are predominantly cytoplasmic, with the downstream cell division proteins, which are predominantly periplasmic. May control correct divisome assembly.</text>
</comment>
<comment type="subunit">
    <text evidence="9">Part of a complex composed of FtsB, FtsL and FtsQ.</text>
</comment>
<dbReference type="GO" id="GO:0032153">
    <property type="term" value="C:cell division site"/>
    <property type="evidence" value="ECO:0007669"/>
    <property type="project" value="UniProtKB-UniRule"/>
</dbReference>
<comment type="similarity">
    <text evidence="9">Belongs to the FtsQ/DivIB family. FtsQ subfamily.</text>
</comment>
<feature type="domain" description="POTRA" evidence="10">
    <location>
        <begin position="42"/>
        <end position="111"/>
    </location>
</feature>
<dbReference type="Pfam" id="PF08478">
    <property type="entry name" value="POTRA_1"/>
    <property type="match status" value="1"/>
</dbReference>
<dbReference type="InterPro" id="IPR045335">
    <property type="entry name" value="FtsQ_C_sf"/>
</dbReference>
<evidence type="ECO:0000313" key="12">
    <source>
        <dbReference type="Proteomes" id="UP000015462"/>
    </source>
</evidence>
<dbReference type="PANTHER" id="PTHR35851">
    <property type="entry name" value="CELL DIVISION PROTEIN FTSQ"/>
    <property type="match status" value="1"/>
</dbReference>
<sequence>MKSVMIDLLQQNEVLVKKSVLSLIVAIVVWQFVSWLMQPSTMPIKQVRIGGELNYVTAEDISTSLSALVDTGYFAMNSSEIVKHATALPWVNKATIRRVWPDTIVLTLVEQKPAAIWNKTALLNTQGEVFKPVFDKSLETLPSLSGVETSSQAILEEYRKVNNAIKSTGIQVSKLSLAEHGSWSAVMSNGIKVSVGHQSPEQAIGKSLRLLASLEGSLIDQLAKVDLRYPNGVSVQWKDGYKFADRVEQIAALKLKKDQPVKG</sequence>
<dbReference type="Gene3D" id="3.40.50.11690">
    <property type="entry name" value="Cell division protein FtsQ/DivIB"/>
    <property type="match status" value="1"/>
</dbReference>
<evidence type="ECO:0000256" key="5">
    <source>
        <dbReference type="ARBA" id="ARBA00022692"/>
    </source>
</evidence>
<gene>
    <name evidence="9" type="primary">ftsQ</name>
    <name evidence="11" type="ORF">L196_10524</name>
</gene>
<dbReference type="RefSeq" id="WP_016390940.1">
    <property type="nucleotide sequence ID" value="NZ_KE646811.1"/>
</dbReference>
<keyword evidence="5 9" id="KW-0812">Transmembrane</keyword>
<evidence type="ECO:0000259" key="10">
    <source>
        <dbReference type="PROSITE" id="PS51779"/>
    </source>
</evidence>
<keyword evidence="7 9" id="KW-0472">Membrane</keyword>
<dbReference type="Gene3D" id="3.10.20.310">
    <property type="entry name" value="membrane protein fhac"/>
    <property type="match status" value="1"/>
</dbReference>
<dbReference type="EMBL" id="ASHL01000012">
    <property type="protein sequence ID" value="EPD12233.1"/>
    <property type="molecule type" value="Genomic_DNA"/>
</dbReference>
<dbReference type="GO" id="GO:0090529">
    <property type="term" value="P:cell septum assembly"/>
    <property type="evidence" value="ECO:0007669"/>
    <property type="project" value="InterPro"/>
</dbReference>
<evidence type="ECO:0000256" key="8">
    <source>
        <dbReference type="ARBA" id="ARBA00023306"/>
    </source>
</evidence>
<evidence type="ECO:0000313" key="11">
    <source>
        <dbReference type="EMBL" id="EPD12233.1"/>
    </source>
</evidence>
<comment type="subcellular location">
    <subcellularLocation>
        <location evidence="9">Cell inner membrane</location>
        <topology evidence="9">Single-pass type II membrane protein</topology>
    </subcellularLocation>
    <subcellularLocation>
        <location evidence="1">Membrane</location>
    </subcellularLocation>
    <text evidence="9">Localizes to the division septum.</text>
</comment>
<evidence type="ECO:0000256" key="3">
    <source>
        <dbReference type="ARBA" id="ARBA00022519"/>
    </source>
</evidence>
<keyword evidence="12" id="KW-1185">Reference proteome</keyword>